<dbReference type="HOGENOM" id="CLU_3142904_0_0_1"/>
<dbReference type="Proteomes" id="UP000008177">
    <property type="component" value="Unplaced contigs"/>
</dbReference>
<dbReference type="InParanoid" id="G2YLZ8"/>
<protein>
    <submittedName>
        <fullName evidence="1">Uncharacterized protein</fullName>
    </submittedName>
</protein>
<evidence type="ECO:0000313" key="2">
    <source>
        <dbReference type="Proteomes" id="UP000008177"/>
    </source>
</evidence>
<organism evidence="1 2">
    <name type="scientific">Botryotinia fuckeliana (strain T4)</name>
    <name type="common">Noble rot fungus</name>
    <name type="synonym">Botrytis cinerea</name>
    <dbReference type="NCBI Taxonomy" id="999810"/>
    <lineage>
        <taxon>Eukaryota</taxon>
        <taxon>Fungi</taxon>
        <taxon>Dikarya</taxon>
        <taxon>Ascomycota</taxon>
        <taxon>Pezizomycotina</taxon>
        <taxon>Leotiomycetes</taxon>
        <taxon>Helotiales</taxon>
        <taxon>Sclerotiniaceae</taxon>
        <taxon>Botrytis</taxon>
    </lineage>
</organism>
<name>G2YLZ8_BOTF4</name>
<sequence>MSMNWPNTKGLKGTKFFVYTLTSAGGFPCMNLNESLLFKYQSGSFGVQF</sequence>
<accession>G2YLZ8</accession>
<evidence type="ECO:0000313" key="1">
    <source>
        <dbReference type="EMBL" id="CCD52646.1"/>
    </source>
</evidence>
<reference evidence="2" key="1">
    <citation type="journal article" date="2011" name="PLoS Genet.">
        <title>Genomic analysis of the necrotrophic fungal pathogens Sclerotinia sclerotiorum and Botrytis cinerea.</title>
        <authorList>
            <person name="Amselem J."/>
            <person name="Cuomo C.A."/>
            <person name="van Kan J.A."/>
            <person name="Viaud M."/>
            <person name="Benito E.P."/>
            <person name="Couloux A."/>
            <person name="Coutinho P.M."/>
            <person name="de Vries R.P."/>
            <person name="Dyer P.S."/>
            <person name="Fillinger S."/>
            <person name="Fournier E."/>
            <person name="Gout L."/>
            <person name="Hahn M."/>
            <person name="Kohn L."/>
            <person name="Lapalu N."/>
            <person name="Plummer K.M."/>
            <person name="Pradier J.M."/>
            <person name="Quevillon E."/>
            <person name="Sharon A."/>
            <person name="Simon A."/>
            <person name="ten Have A."/>
            <person name="Tudzynski B."/>
            <person name="Tudzynski P."/>
            <person name="Wincker P."/>
            <person name="Andrew M."/>
            <person name="Anthouard V."/>
            <person name="Beever R.E."/>
            <person name="Beffa R."/>
            <person name="Benoit I."/>
            <person name="Bouzid O."/>
            <person name="Brault B."/>
            <person name="Chen Z."/>
            <person name="Choquer M."/>
            <person name="Collemare J."/>
            <person name="Cotton P."/>
            <person name="Danchin E.G."/>
            <person name="Da Silva C."/>
            <person name="Gautier A."/>
            <person name="Giraud C."/>
            <person name="Giraud T."/>
            <person name="Gonzalez C."/>
            <person name="Grossetete S."/>
            <person name="Guldener U."/>
            <person name="Henrissat B."/>
            <person name="Howlett B.J."/>
            <person name="Kodira C."/>
            <person name="Kretschmer M."/>
            <person name="Lappartient A."/>
            <person name="Leroch M."/>
            <person name="Levis C."/>
            <person name="Mauceli E."/>
            <person name="Neuveglise C."/>
            <person name="Oeser B."/>
            <person name="Pearson M."/>
            <person name="Poulain J."/>
            <person name="Poussereau N."/>
            <person name="Quesneville H."/>
            <person name="Rascle C."/>
            <person name="Schumacher J."/>
            <person name="Segurens B."/>
            <person name="Sexton A."/>
            <person name="Silva E."/>
            <person name="Sirven C."/>
            <person name="Soanes D.M."/>
            <person name="Talbot N.J."/>
            <person name="Templeton M."/>
            <person name="Yandava C."/>
            <person name="Yarden O."/>
            <person name="Zeng Q."/>
            <person name="Rollins J.A."/>
            <person name="Lebrun M.H."/>
            <person name="Dickman M."/>
        </authorList>
    </citation>
    <scope>NUCLEOTIDE SEQUENCE [LARGE SCALE GENOMIC DNA]</scope>
    <source>
        <strain evidence="2">T4</strain>
    </source>
</reference>
<dbReference type="EMBL" id="FQ790344">
    <property type="protein sequence ID" value="CCD52646.1"/>
    <property type="molecule type" value="Genomic_DNA"/>
</dbReference>
<proteinExistence type="predicted"/>
<gene>
    <name evidence="1" type="ORF">BofuT4_P000930.1</name>
</gene>
<dbReference type="AlphaFoldDB" id="G2YLZ8"/>